<dbReference type="CTD" id="9946559"/>
<dbReference type="OrthoDB" id="5858517at2759"/>
<name>A0A1S0TSI3_LOALO</name>
<feature type="compositionally biased region" description="Polar residues" evidence="1">
    <location>
        <begin position="182"/>
        <end position="192"/>
    </location>
</feature>
<dbReference type="AlphaFoldDB" id="A0A1S0TSI3"/>
<accession>A0A1S0TSI3</accession>
<feature type="region of interest" description="Disordered" evidence="1">
    <location>
        <begin position="172"/>
        <end position="192"/>
    </location>
</feature>
<evidence type="ECO:0000256" key="1">
    <source>
        <dbReference type="SAM" id="MobiDB-lite"/>
    </source>
</evidence>
<dbReference type="KEGG" id="loa:LOAG_09125"/>
<reference evidence="2" key="1">
    <citation type="submission" date="2012-04" db="EMBL/GenBank/DDBJ databases">
        <title>The Genome Sequence of Loa loa.</title>
        <authorList>
            <consortium name="The Broad Institute Genome Sequencing Platform"/>
            <consortium name="Broad Institute Genome Sequencing Center for Infectious Disease"/>
            <person name="Nutman T.B."/>
            <person name="Fink D.L."/>
            <person name="Russ C."/>
            <person name="Young S."/>
            <person name="Zeng Q."/>
            <person name="Gargeya S."/>
            <person name="Alvarado L."/>
            <person name="Berlin A."/>
            <person name="Chapman S.B."/>
            <person name="Chen Z."/>
            <person name="Freedman E."/>
            <person name="Gellesch M."/>
            <person name="Goldberg J."/>
            <person name="Griggs A."/>
            <person name="Gujja S."/>
            <person name="Heilman E.R."/>
            <person name="Heiman D."/>
            <person name="Howarth C."/>
            <person name="Mehta T."/>
            <person name="Neiman D."/>
            <person name="Pearson M."/>
            <person name="Roberts A."/>
            <person name="Saif S."/>
            <person name="Shea T."/>
            <person name="Shenoy N."/>
            <person name="Sisk P."/>
            <person name="Stolte C."/>
            <person name="Sykes S."/>
            <person name="White J."/>
            <person name="Yandava C."/>
            <person name="Haas B."/>
            <person name="Henn M.R."/>
            <person name="Nusbaum C."/>
            <person name="Birren B."/>
        </authorList>
    </citation>
    <scope>NUCLEOTIDE SEQUENCE [LARGE SCALE GENOMIC DNA]</scope>
</reference>
<sequence length="259" mass="30648">MTLSVVPSKPKRYYLPLSLSFDDAEYRYKRWQYDIRQQLCESNIADLRYFDAELFVHTTTLHPTMHTQQHFAKNQYDNLLSQKEMSLPFLRLTNGNNRLKQTESIPKQTLPQQLSKVSRSLTLTSSNGEQMSQKYRHERLKNIKPKKISKILLATKHISLLSSRHETDDNETDFVDTDYNRNHNTNSEIRSPTMRNSNRFIEHRLKTTFVTSAEKMKHVFYRNPKLVGSPTTLNDHNYIRRLQYSVNYFTDDDSDVSYV</sequence>
<dbReference type="GeneID" id="9946559"/>
<dbReference type="InParanoid" id="A0A1S0TSI3"/>
<dbReference type="OMA" id="RWQYDIR"/>
<protein>
    <submittedName>
        <fullName evidence="2">Uncharacterized protein</fullName>
    </submittedName>
</protein>
<dbReference type="EMBL" id="JH712732">
    <property type="protein sequence ID" value="EFO19370.1"/>
    <property type="molecule type" value="Genomic_DNA"/>
</dbReference>
<organism evidence="2">
    <name type="scientific">Loa loa</name>
    <name type="common">Eye worm</name>
    <name type="synonym">Filaria loa</name>
    <dbReference type="NCBI Taxonomy" id="7209"/>
    <lineage>
        <taxon>Eukaryota</taxon>
        <taxon>Metazoa</taxon>
        <taxon>Ecdysozoa</taxon>
        <taxon>Nematoda</taxon>
        <taxon>Chromadorea</taxon>
        <taxon>Rhabditida</taxon>
        <taxon>Spirurina</taxon>
        <taxon>Spiruromorpha</taxon>
        <taxon>Filarioidea</taxon>
        <taxon>Onchocercidae</taxon>
        <taxon>Loa</taxon>
    </lineage>
</organism>
<dbReference type="RefSeq" id="XP_003144701.1">
    <property type="nucleotide sequence ID" value="XM_003144653.1"/>
</dbReference>
<gene>
    <name evidence="2" type="ORF">LOAG_09125</name>
</gene>
<proteinExistence type="predicted"/>
<evidence type="ECO:0000313" key="2">
    <source>
        <dbReference type="EMBL" id="EFO19370.1"/>
    </source>
</evidence>